<dbReference type="EMBL" id="QRYC01000016">
    <property type="protein sequence ID" value="RGU55636.1"/>
    <property type="molecule type" value="Genomic_DNA"/>
</dbReference>
<comment type="caution">
    <text evidence="2">The sequence shown here is derived from an EMBL/GenBank/DDBJ whole genome shotgun (WGS) entry which is preliminary data.</text>
</comment>
<sequence length="497" mass="56001">MRIFRYIQLCFLLLSIGVFTSCFDDEGNYEYKEIGEAVIKSIPGVTDHGNKFVCLENEKISLIPEVEFLAGTTAADYEFIWFRFPQDPQGTTYHYEQADTLAMTQNLDYQIVDSPRDYWLIYKVRNKKTGALTEQKFEFIISAVNGWIVLDEDVSGNGDIHIIRDADIVEGGDGRIVANYFSVNNGGKKMRNSRFIGLCPQQPNLYVYSDDGAYIMNASTYMERPKMSYADLFNVTLDVVNPQAANYIPRGYNTEVLVNNHIIYAIGYRAYGWSKFKDISESLKYKAAPAIVPIQIAGDNNAVLFDMENNRFLTVDKWGNLFAPISTGIFDVGAIDPSLKYVYMGEGKDGETCLIMKNETGDLSMFRVNLAMSEPVPVALLDLGHLPEISHAVHYTFGIRGNYMFYATDSKIYSWRFGGETASEFFSVGSGEKIVQMKLYSNSSDKVLNGKVLFVATQKGNEGKVYKVIFNEMSGLSSGKSQEYTGFGIIKDMYYKN</sequence>
<dbReference type="AlphaFoldDB" id="A0A412TPD5"/>
<feature type="chain" id="PRO_5019263638" evidence="1">
    <location>
        <begin position="25"/>
        <end position="497"/>
    </location>
</feature>
<dbReference type="Proteomes" id="UP000284243">
    <property type="component" value="Unassembled WGS sequence"/>
</dbReference>
<name>A0A412TPD5_9BACT</name>
<dbReference type="PROSITE" id="PS51257">
    <property type="entry name" value="PROKAR_LIPOPROTEIN"/>
    <property type="match status" value="1"/>
</dbReference>
<reference evidence="2 3" key="1">
    <citation type="submission" date="2018-08" db="EMBL/GenBank/DDBJ databases">
        <title>A genome reference for cultivated species of the human gut microbiota.</title>
        <authorList>
            <person name="Zou Y."/>
            <person name="Xue W."/>
            <person name="Luo G."/>
        </authorList>
    </citation>
    <scope>NUCLEOTIDE SEQUENCE [LARGE SCALE GENOMIC DNA]</scope>
    <source>
        <strain evidence="2 3">AF16-14</strain>
    </source>
</reference>
<evidence type="ECO:0000256" key="1">
    <source>
        <dbReference type="SAM" id="SignalP"/>
    </source>
</evidence>
<evidence type="ECO:0000313" key="2">
    <source>
        <dbReference type="EMBL" id="RGU55636.1"/>
    </source>
</evidence>
<dbReference type="RefSeq" id="WP_118160443.1">
    <property type="nucleotide sequence ID" value="NZ_JADMUD010000020.1"/>
</dbReference>
<dbReference type="Pfam" id="PF16407">
    <property type="entry name" value="PKD_2"/>
    <property type="match status" value="1"/>
</dbReference>
<keyword evidence="1" id="KW-0732">Signal</keyword>
<protein>
    <submittedName>
        <fullName evidence="2">Uncharacterized protein</fullName>
    </submittedName>
</protein>
<dbReference type="InterPro" id="IPR032183">
    <property type="entry name" value="PKD-like"/>
</dbReference>
<evidence type="ECO:0000313" key="3">
    <source>
        <dbReference type="Proteomes" id="UP000284243"/>
    </source>
</evidence>
<gene>
    <name evidence="2" type="ORF">DWW57_12020</name>
</gene>
<accession>A0A412TPD5</accession>
<organism evidence="2 3">
    <name type="scientific">Odoribacter splanchnicus</name>
    <dbReference type="NCBI Taxonomy" id="28118"/>
    <lineage>
        <taxon>Bacteria</taxon>
        <taxon>Pseudomonadati</taxon>
        <taxon>Bacteroidota</taxon>
        <taxon>Bacteroidia</taxon>
        <taxon>Bacteroidales</taxon>
        <taxon>Odoribacteraceae</taxon>
        <taxon>Odoribacter</taxon>
    </lineage>
</organism>
<feature type="signal peptide" evidence="1">
    <location>
        <begin position="1"/>
        <end position="24"/>
    </location>
</feature>
<proteinExistence type="predicted"/>